<accession>A0A3D8R1E1</accession>
<dbReference type="SUPFAM" id="SSF51905">
    <property type="entry name" value="FAD/NAD(P)-binding domain"/>
    <property type="match status" value="1"/>
</dbReference>
<dbReference type="Pfam" id="PF16010">
    <property type="entry name" value="CDH-cyt"/>
    <property type="match status" value="1"/>
</dbReference>
<sequence length="842" mass="89442">MRTSILSTGIVALTTFFSYVAGQDFAASKGYYTDPTTGIEFWVNYMSEGNITGDGEFSTVSWGGYQWGIALPQDAATVDTFDYIGMIVGSTPNGTGWSGVVHGNNAGAAMSNHLMLLAWPYNGEILTSFRYSLAYADPVPYNGSATITQLHTEINATNWKLVYHCKNCYLFDQPGQTSSNMSTSVGHFENGWAQSYIPVSDPSDPSSPIVQHNNGMGEFSVAIASATQASYSNWATLTATHTNTATATAAASTTTVSSQTIPTGVTYDYIVVGGGAGGIPMADKLSEAGHSVLLIEKGPASSARWGGTLRPESGWLDGTNLTWIDVPGLCNRIWQSGGSNGVACADTDQMAGCVLGGGTAVNAGLWWNPNPADWDVNFPAGWQAADMANASARVMSRIPGTDHPSLDGKLYMQEGFDVVSTGLGNAGWSNVTANDVPDQKNRTYAHTPYMYSHGERGGPMATYLVSANGRTNFHMWLNTSVKRVVRDNGHATGLEVEAFNNGGYAGVVNVTSTTGRVILSAGTFGTAKILFRSGIGPTDQLSVVNQSTDGPTMIDSTYWITLPVGENLDDHLNTNLVISHPSVKYYDWLAAWNTPNTTDSTNYLNSRTGPFAQAAPNIGPMFWEEIECSDGITRQLQYTARVEGSEGEASGTTMTLSQYLGRGATSRGRTTIGLGLNMVVSTLPWLQNDGDTEAVVKSIEHVVSALNTVQNLTFLQPASNVSAADYVANMPLTYANIGDRRSNHWLGTAKIGTDDGRTGGTAVVDLDTKVYGTDNLFVVDASIFPGMPSTNPSALIVAVAEHASERILALSANEAVAQYGRCGGLNWTGSMSCTGTRKLPFA</sequence>
<dbReference type="Proteomes" id="UP000256645">
    <property type="component" value="Unassembled WGS sequence"/>
</dbReference>
<dbReference type="Pfam" id="PF00732">
    <property type="entry name" value="GMC_oxred_N"/>
    <property type="match status" value="1"/>
</dbReference>
<dbReference type="SUPFAM" id="SSF54373">
    <property type="entry name" value="FAD-linked reductases, C-terminal domain"/>
    <property type="match status" value="1"/>
</dbReference>
<feature type="domain" description="Glucose-methanol-choline oxidoreductase N-terminal" evidence="4">
    <location>
        <begin position="352"/>
        <end position="375"/>
    </location>
</feature>
<evidence type="ECO:0000256" key="2">
    <source>
        <dbReference type="RuleBase" id="RU003968"/>
    </source>
</evidence>
<dbReference type="InterPro" id="IPR053208">
    <property type="entry name" value="GMC_Oxidoreductase_CD"/>
</dbReference>
<evidence type="ECO:0000256" key="3">
    <source>
        <dbReference type="SAM" id="SignalP"/>
    </source>
</evidence>
<keyword evidence="2" id="KW-0285">Flavoprotein</keyword>
<dbReference type="GO" id="GO:0016614">
    <property type="term" value="F:oxidoreductase activity, acting on CH-OH group of donors"/>
    <property type="evidence" value="ECO:0007669"/>
    <property type="project" value="InterPro"/>
</dbReference>
<evidence type="ECO:0000313" key="6">
    <source>
        <dbReference type="Proteomes" id="UP000256645"/>
    </source>
</evidence>
<dbReference type="CDD" id="cd09630">
    <property type="entry name" value="CDH_like_cytochrome"/>
    <property type="match status" value="1"/>
</dbReference>
<dbReference type="PROSITE" id="PS00623">
    <property type="entry name" value="GMC_OXRED_1"/>
    <property type="match status" value="1"/>
</dbReference>
<organism evidence="5 6">
    <name type="scientific">Coleophoma cylindrospora</name>
    <dbReference type="NCBI Taxonomy" id="1849047"/>
    <lineage>
        <taxon>Eukaryota</taxon>
        <taxon>Fungi</taxon>
        <taxon>Dikarya</taxon>
        <taxon>Ascomycota</taxon>
        <taxon>Pezizomycotina</taxon>
        <taxon>Leotiomycetes</taxon>
        <taxon>Helotiales</taxon>
        <taxon>Dermateaceae</taxon>
        <taxon>Coleophoma</taxon>
    </lineage>
</organism>
<reference evidence="5 6" key="1">
    <citation type="journal article" date="2018" name="IMA Fungus">
        <title>IMA Genome-F 9: Draft genome sequence of Annulohypoxylon stygium, Aspergillus mulundensis, Berkeleyomyces basicola (syn. Thielaviopsis basicola), Ceratocystis smalleyi, two Cercospora beticola strains, Coleophoma cylindrospora, Fusarium fracticaudum, Phialophora cf. hyalina, and Morchella septimelata.</title>
        <authorList>
            <person name="Wingfield B.D."/>
            <person name="Bills G.F."/>
            <person name="Dong Y."/>
            <person name="Huang W."/>
            <person name="Nel W.J."/>
            <person name="Swalarsk-Parry B.S."/>
            <person name="Vaghefi N."/>
            <person name="Wilken P.M."/>
            <person name="An Z."/>
            <person name="de Beer Z.W."/>
            <person name="De Vos L."/>
            <person name="Chen L."/>
            <person name="Duong T.A."/>
            <person name="Gao Y."/>
            <person name="Hammerbacher A."/>
            <person name="Kikkert J.R."/>
            <person name="Li Y."/>
            <person name="Li H."/>
            <person name="Li K."/>
            <person name="Li Q."/>
            <person name="Liu X."/>
            <person name="Ma X."/>
            <person name="Naidoo K."/>
            <person name="Pethybridge S.J."/>
            <person name="Sun J."/>
            <person name="Steenkamp E.T."/>
            <person name="van der Nest M.A."/>
            <person name="van Wyk S."/>
            <person name="Wingfield M.J."/>
            <person name="Xiong C."/>
            <person name="Yue Q."/>
            <person name="Zhang X."/>
        </authorList>
    </citation>
    <scope>NUCLEOTIDE SEQUENCE [LARGE SCALE GENOMIC DNA]</scope>
    <source>
        <strain evidence="5 6">BP6252</strain>
    </source>
</reference>
<dbReference type="PANTHER" id="PTHR47190:SF2">
    <property type="entry name" value="CELLOBIOSE DEHYDROGENASE (AFU_ORTHOLOGUE AFUA_2G17620)"/>
    <property type="match status" value="1"/>
</dbReference>
<dbReference type="Gene3D" id="3.30.410.10">
    <property type="entry name" value="Cholesterol Oxidase, domain 2"/>
    <property type="match status" value="1"/>
</dbReference>
<dbReference type="InterPro" id="IPR000172">
    <property type="entry name" value="GMC_OxRdtase_N"/>
</dbReference>
<comment type="caution">
    <text evidence="5">The sequence shown here is derived from an EMBL/GenBank/DDBJ whole genome shotgun (WGS) entry which is preliminary data.</text>
</comment>
<dbReference type="PANTHER" id="PTHR47190">
    <property type="entry name" value="DEHYDROGENASE, PUTATIVE-RELATED"/>
    <property type="match status" value="1"/>
</dbReference>
<evidence type="ECO:0000256" key="1">
    <source>
        <dbReference type="ARBA" id="ARBA00010790"/>
    </source>
</evidence>
<evidence type="ECO:0000313" key="5">
    <source>
        <dbReference type="EMBL" id="RDW67849.1"/>
    </source>
</evidence>
<dbReference type="InterPro" id="IPR036188">
    <property type="entry name" value="FAD/NAD-bd_sf"/>
</dbReference>
<dbReference type="SUPFAM" id="SSF49344">
    <property type="entry name" value="CBD9-like"/>
    <property type="match status" value="1"/>
</dbReference>
<name>A0A3D8R1E1_9HELO</name>
<keyword evidence="2" id="KW-0274">FAD</keyword>
<protein>
    <submittedName>
        <fullName evidence="5">Cellobiose dehydrogenase protein</fullName>
    </submittedName>
</protein>
<dbReference type="Gene3D" id="3.50.50.60">
    <property type="entry name" value="FAD/NAD(P)-binding domain"/>
    <property type="match status" value="1"/>
</dbReference>
<dbReference type="InterPro" id="IPR007867">
    <property type="entry name" value="GMC_OxRtase_C"/>
</dbReference>
<keyword evidence="6" id="KW-1185">Reference proteome</keyword>
<dbReference type="InterPro" id="IPR015920">
    <property type="entry name" value="Cellobiose_DH-like_cyt"/>
</dbReference>
<gene>
    <name evidence="5" type="ORF">BP6252_09245</name>
</gene>
<dbReference type="GO" id="GO:0050660">
    <property type="term" value="F:flavin adenine dinucleotide binding"/>
    <property type="evidence" value="ECO:0007669"/>
    <property type="project" value="InterPro"/>
</dbReference>
<dbReference type="OrthoDB" id="413885at2759"/>
<dbReference type="AlphaFoldDB" id="A0A3D8R1E1"/>
<dbReference type="Gene3D" id="2.60.40.1210">
    <property type="entry name" value="Cellobiose dehydrogenase, cytochrome domain"/>
    <property type="match status" value="1"/>
</dbReference>
<comment type="similarity">
    <text evidence="1 2">Belongs to the GMC oxidoreductase family.</text>
</comment>
<dbReference type="EMBL" id="PDLM01000010">
    <property type="protein sequence ID" value="RDW67849.1"/>
    <property type="molecule type" value="Genomic_DNA"/>
</dbReference>
<dbReference type="Pfam" id="PF05199">
    <property type="entry name" value="GMC_oxred_C"/>
    <property type="match status" value="1"/>
</dbReference>
<feature type="chain" id="PRO_5017681942" evidence="3">
    <location>
        <begin position="23"/>
        <end position="842"/>
    </location>
</feature>
<evidence type="ECO:0000259" key="4">
    <source>
        <dbReference type="PROSITE" id="PS00623"/>
    </source>
</evidence>
<feature type="signal peptide" evidence="3">
    <location>
        <begin position="1"/>
        <end position="22"/>
    </location>
</feature>
<dbReference type="STRING" id="1849047.A0A3D8R1E1"/>
<keyword evidence="3" id="KW-0732">Signal</keyword>
<proteinExistence type="inferred from homology"/>